<evidence type="ECO:0000313" key="5">
    <source>
        <dbReference type="EMBL" id="CAI8028080.1"/>
    </source>
</evidence>
<name>A0AA35SDH7_GEOBA</name>
<dbReference type="EMBL" id="CASHTH010002317">
    <property type="protein sequence ID" value="CAI8028080.1"/>
    <property type="molecule type" value="Genomic_DNA"/>
</dbReference>
<dbReference type="Gene3D" id="3.20.20.140">
    <property type="entry name" value="Metal-dependent hydrolases"/>
    <property type="match status" value="1"/>
</dbReference>
<dbReference type="PANTHER" id="PTHR46124">
    <property type="entry name" value="D-AMINOACYL-TRNA DEACYLASE"/>
    <property type="match status" value="1"/>
</dbReference>
<dbReference type="CDD" id="cd01310">
    <property type="entry name" value="TatD_DNAse"/>
    <property type="match status" value="1"/>
</dbReference>
<evidence type="ECO:0000313" key="6">
    <source>
        <dbReference type="Proteomes" id="UP001174909"/>
    </source>
</evidence>
<protein>
    <submittedName>
        <fullName evidence="5">Uncharacterized metal-dependent hydrolase YabD</fullName>
    </submittedName>
</protein>
<dbReference type="PANTHER" id="PTHR46124:SF2">
    <property type="entry name" value="D-AMINOACYL-TRNA DEACYLASE"/>
    <property type="match status" value="1"/>
</dbReference>
<gene>
    <name evidence="5" type="ORF">GBAR_LOCUS16000</name>
</gene>
<feature type="binding site" evidence="4">
    <location>
        <position position="114"/>
    </location>
    <ligand>
        <name>a divalent metal cation</name>
        <dbReference type="ChEBI" id="CHEBI:60240"/>
        <label>1</label>
    </ligand>
</feature>
<dbReference type="InterPro" id="IPR001130">
    <property type="entry name" value="TatD-like"/>
</dbReference>
<feature type="binding site" evidence="4">
    <location>
        <position position="223"/>
    </location>
    <ligand>
        <name>a divalent metal cation</name>
        <dbReference type="ChEBI" id="CHEBI:60240"/>
        <label>1</label>
    </ligand>
</feature>
<dbReference type="GO" id="GO:0016788">
    <property type="term" value="F:hydrolase activity, acting on ester bonds"/>
    <property type="evidence" value="ECO:0007669"/>
    <property type="project" value="InterPro"/>
</dbReference>
<dbReference type="GO" id="GO:0005829">
    <property type="term" value="C:cytosol"/>
    <property type="evidence" value="ECO:0007669"/>
    <property type="project" value="TreeGrafter"/>
</dbReference>
<evidence type="ECO:0000256" key="3">
    <source>
        <dbReference type="ARBA" id="ARBA00022801"/>
    </source>
</evidence>
<dbReference type="PIRSF" id="PIRSF005902">
    <property type="entry name" value="DNase_TatD"/>
    <property type="match status" value="1"/>
</dbReference>
<dbReference type="Pfam" id="PF01026">
    <property type="entry name" value="TatD_DNase"/>
    <property type="match status" value="1"/>
</dbReference>
<dbReference type="InterPro" id="IPR032466">
    <property type="entry name" value="Metal_Hydrolase"/>
</dbReference>
<feature type="binding site" evidence="4">
    <location>
        <position position="150"/>
    </location>
    <ligand>
        <name>a divalent metal cation</name>
        <dbReference type="ChEBI" id="CHEBI:60240"/>
        <label>2</label>
    </ligand>
</feature>
<keyword evidence="2 4" id="KW-0479">Metal-binding</keyword>
<comment type="similarity">
    <text evidence="1">Belongs to the metallo-dependent hydrolases superfamily. TatD-type hydrolase family.</text>
</comment>
<keyword evidence="3 5" id="KW-0378">Hydrolase</keyword>
<evidence type="ECO:0000256" key="1">
    <source>
        <dbReference type="ARBA" id="ARBA00009275"/>
    </source>
</evidence>
<comment type="caution">
    <text evidence="5">The sequence shown here is derived from an EMBL/GenBank/DDBJ whole genome shotgun (WGS) entry which is preliminary data.</text>
</comment>
<reference evidence="5" key="1">
    <citation type="submission" date="2023-03" db="EMBL/GenBank/DDBJ databases">
        <authorList>
            <person name="Steffen K."/>
            <person name="Cardenas P."/>
        </authorList>
    </citation>
    <scope>NUCLEOTIDE SEQUENCE</scope>
</reference>
<organism evidence="5 6">
    <name type="scientific">Geodia barretti</name>
    <name type="common">Barrett's horny sponge</name>
    <dbReference type="NCBI Taxonomy" id="519541"/>
    <lineage>
        <taxon>Eukaryota</taxon>
        <taxon>Metazoa</taxon>
        <taxon>Porifera</taxon>
        <taxon>Demospongiae</taxon>
        <taxon>Heteroscleromorpha</taxon>
        <taxon>Tetractinellida</taxon>
        <taxon>Astrophorina</taxon>
        <taxon>Geodiidae</taxon>
        <taxon>Geodia</taxon>
    </lineage>
</organism>
<sequence>MSGLTTRNTSTNGVDEKSGQFLFGDAHTHLDQYGPEEIPGILDRAAEAGIGFIVCAGTTLESTRACIRMAEQHAPFYAGVGIHPMEAHSPVDDEVYAELEALARNNPKVVCISEIGLDYMPTSPDHETQDQVFRAQIRLAKSLELPIIFHSRESHDDVFRTLREEDAGSVGGVMHYFQGDEPTARAAIDCGFYISMARPLTRLPHLQDAARAIPLENMVLETDAFPQPFKKYRHNWTEPRHVREVAQFLADLKGITLEEVAETTTRNLANLLRLEPNKEWLVRG</sequence>
<dbReference type="GO" id="GO:0046872">
    <property type="term" value="F:metal ion binding"/>
    <property type="evidence" value="ECO:0007669"/>
    <property type="project" value="UniProtKB-KW"/>
</dbReference>
<keyword evidence="6" id="KW-1185">Reference proteome</keyword>
<dbReference type="AlphaFoldDB" id="A0AA35SDH7"/>
<feature type="binding site" evidence="4">
    <location>
        <position position="175"/>
    </location>
    <ligand>
        <name>a divalent metal cation</name>
        <dbReference type="ChEBI" id="CHEBI:60240"/>
        <label>2</label>
    </ligand>
</feature>
<accession>A0AA35SDH7</accession>
<dbReference type="SUPFAM" id="SSF51556">
    <property type="entry name" value="Metallo-dependent hydrolases"/>
    <property type="match status" value="1"/>
</dbReference>
<proteinExistence type="inferred from homology"/>
<dbReference type="Proteomes" id="UP001174909">
    <property type="component" value="Unassembled WGS sequence"/>
</dbReference>
<feature type="binding site" evidence="4">
    <location>
        <position position="29"/>
    </location>
    <ligand>
        <name>a divalent metal cation</name>
        <dbReference type="ChEBI" id="CHEBI:60240"/>
        <label>1</label>
    </ligand>
</feature>
<evidence type="ECO:0000256" key="2">
    <source>
        <dbReference type="ARBA" id="ARBA00022723"/>
    </source>
</evidence>
<dbReference type="FunFam" id="3.20.20.140:FF:000005">
    <property type="entry name" value="TatD family hydrolase"/>
    <property type="match status" value="1"/>
</dbReference>
<feature type="binding site" evidence="4">
    <location>
        <position position="27"/>
    </location>
    <ligand>
        <name>a divalent metal cation</name>
        <dbReference type="ChEBI" id="CHEBI:60240"/>
        <label>1</label>
    </ligand>
</feature>
<evidence type="ECO:0000256" key="4">
    <source>
        <dbReference type="PIRSR" id="PIRSR005902-1"/>
    </source>
</evidence>